<dbReference type="PANTHER" id="PTHR45703">
    <property type="entry name" value="DYNEIN HEAVY CHAIN"/>
    <property type="match status" value="1"/>
</dbReference>
<dbReference type="SUPFAM" id="SSF52540">
    <property type="entry name" value="P-loop containing nucleoside triphosphate hydrolases"/>
    <property type="match status" value="1"/>
</dbReference>
<evidence type="ECO:0000256" key="2">
    <source>
        <dbReference type="ARBA" id="ARBA00022490"/>
    </source>
</evidence>
<evidence type="ECO:0000256" key="7">
    <source>
        <dbReference type="ARBA" id="ARBA00023054"/>
    </source>
</evidence>
<keyword evidence="8" id="KW-0969">Cilium</keyword>
<dbReference type="InterPro" id="IPR043157">
    <property type="entry name" value="Dynein_AAA1S"/>
</dbReference>
<sequence>MVNKECQTVDKKQSQIVQACTGLFSVFVSKAIAETIQGIVKFSECVGIPPYLKLYVDFKENLVLKPTSQEVTELFWQSIDELILTADELRVLGKQRIKGCGIKSIVLCLTEEFVSKCKQDIACNIEGLYKPIVNYLNQITKDFAEIYSDVNCEEFVQVLGDIEFEVGCQQIAYYKKYIHKVAYIPDNEYFQIGQLVLKNYRDKLKDSLQSITDSIFNNLSLQHLREVQDICDSFQLIKTKAYQKPSTTDELIEIGKFMTWVKNEQLQDLNQRVHASLAYLCKIITLGLLSKDHMNLNAEAITWLDEIGPIVDQHAVNYDQLKFEAEEKLQKVIEEINVDIQEVYPLLVVLDEMDDIKYARKYLSDITLHMTKIKQIQLKIEWINKEEVCLSFPKSTYAEFDNLKDYVYPFYHLLRLCQHVQRHVSVWLDGQFDVLDYEITNERVEHFCRDLGDLQKDYRKKLRQAQDENLPIRFKGTVDDPDILNWPAPLKLCITALKIMEDFKPSLKVMQIMCNDSLRPRHWKAMSEIAGFNITPNAGTTLRKMMQIDLKDKLYEYEIISTGATKEQELLDNLNNLKADWNNVKFVTSKYKNKLLILDHLQDVRTIIDDHMIKVLKMRSSVFVKAHATEVTDFYDVLLNVETVFDNWDVIQQDYLKLLPIFSISDVNQLVPKEKNLFEKCSAIFNSYIQKILKNPIIINLISQTQMVKDLNNCLNKMEQVKHGVNTYLEVTRQHFPRLYFLSNSELVELISKNGDFTEKDFLIKLFPGIEKVKYNSDKEICGVVSPLGEELNIRNSFNPVLEDGLHKILKKLEEETKKTLQHLTAECCKVFKKTKIKDLVMKYPQQSVQLAAQVFWTDQVENALKLPHNIKLLLYKKRLEGYIDEKVNIIKSTNLSNMERTIFKNLLLTDLKHKYLLAYFLKTGLVIDDNHFDWQVQLRYYFQKNFLTVRVLDNSVSYGYEYYGNNSQAILTPSVEKCNKTLLNAYFSNFLGLVAGKSGTGKSKTVSSLAESLGLLHFEFLCTNSLEMETLLQLLKGAVSCGAWLILDSFDKLKQEIFSVFTQELLSVLETKKQNKTNVLLENMYVGLNPRCFVCALTEVRSHISLPENLKVLFRIFTLPKPDLSILTETFLTSQGMKDSKNCSRKLVKCLEYFQDAMSYQKQYKFELKVVMNVLGTFEYEKTMQSSDGDEKVLCDSIRKVLYTCLVQEDVKIFNGILENVFHEKYCIEGSSSQAVRDIESVWGSICEEYNLEINNEFKNKSIELYNALTSKTNIMIVGDVFAAKTTCLKVCTRVFEKTYNKSIKTHYINPKCVNYTDLYGNLENTENSTWTDGILLKILRENQEDQKNKTNLIVFDGHIDQTWTENIRGVLENKKLFLESGEVLMFSDNNKFIYETINLADCDPFMVSFF</sequence>
<dbReference type="GeneID" id="115877716"/>
<evidence type="ECO:0000256" key="9">
    <source>
        <dbReference type="ARBA" id="ARBA00023175"/>
    </source>
</evidence>
<keyword evidence="9" id="KW-0505">Motor protein</keyword>
<keyword evidence="3" id="KW-0493">Microtubule</keyword>
<dbReference type="GO" id="GO:0005930">
    <property type="term" value="C:axoneme"/>
    <property type="evidence" value="ECO:0007669"/>
    <property type="project" value="UniProtKB-SubCell"/>
</dbReference>
<organism evidence="14 15">
    <name type="scientific">Sitophilus oryzae</name>
    <name type="common">Rice weevil</name>
    <name type="synonym">Curculio oryzae</name>
    <dbReference type="NCBI Taxonomy" id="7048"/>
    <lineage>
        <taxon>Eukaryota</taxon>
        <taxon>Metazoa</taxon>
        <taxon>Ecdysozoa</taxon>
        <taxon>Arthropoda</taxon>
        <taxon>Hexapoda</taxon>
        <taxon>Insecta</taxon>
        <taxon>Pterygota</taxon>
        <taxon>Neoptera</taxon>
        <taxon>Endopterygota</taxon>
        <taxon>Coleoptera</taxon>
        <taxon>Polyphaga</taxon>
        <taxon>Cucujiformia</taxon>
        <taxon>Curculionidae</taxon>
        <taxon>Dryophthorinae</taxon>
        <taxon>Sitophilus</taxon>
    </lineage>
</organism>
<dbReference type="GO" id="GO:0005874">
    <property type="term" value="C:microtubule"/>
    <property type="evidence" value="ECO:0007669"/>
    <property type="project" value="UniProtKB-KW"/>
</dbReference>
<dbReference type="InterPro" id="IPR013602">
    <property type="entry name" value="Dynein_heavy_linker"/>
</dbReference>
<gene>
    <name evidence="15" type="primary">LOC115877716</name>
</gene>
<evidence type="ECO:0000256" key="10">
    <source>
        <dbReference type="ARBA" id="ARBA00023212"/>
    </source>
</evidence>
<proteinExistence type="predicted"/>
<feature type="domain" description="Dynein heavy chain linker" evidence="12">
    <location>
        <begin position="401"/>
        <end position="828"/>
    </location>
</feature>
<evidence type="ECO:0000256" key="8">
    <source>
        <dbReference type="ARBA" id="ARBA00023069"/>
    </source>
</evidence>
<dbReference type="GO" id="GO:0005524">
    <property type="term" value="F:ATP binding"/>
    <property type="evidence" value="ECO:0007669"/>
    <property type="project" value="UniProtKB-KW"/>
</dbReference>
<feature type="domain" description="Dynein heavy chain hydrolytic ATP-binding dynein motor region" evidence="13">
    <location>
        <begin position="959"/>
        <end position="1287"/>
    </location>
</feature>
<dbReference type="KEGG" id="soy:115877716"/>
<keyword evidence="10" id="KW-0206">Cytoskeleton</keyword>
<dbReference type="Pfam" id="PF08393">
    <property type="entry name" value="DHC_N2"/>
    <property type="match status" value="1"/>
</dbReference>
<keyword evidence="14" id="KW-1185">Reference proteome</keyword>
<dbReference type="InterPro" id="IPR042228">
    <property type="entry name" value="Dynein_linker_3"/>
</dbReference>
<dbReference type="Gene3D" id="3.40.50.300">
    <property type="entry name" value="P-loop containing nucleotide triphosphate hydrolases"/>
    <property type="match status" value="2"/>
</dbReference>
<dbReference type="Pfam" id="PF12774">
    <property type="entry name" value="AAA_6"/>
    <property type="match status" value="1"/>
</dbReference>
<dbReference type="Proteomes" id="UP000504635">
    <property type="component" value="Unplaced"/>
</dbReference>
<keyword evidence="5" id="KW-0067">ATP-binding</keyword>
<dbReference type="Gene3D" id="1.10.8.710">
    <property type="match status" value="1"/>
</dbReference>
<dbReference type="GO" id="GO:0030286">
    <property type="term" value="C:dynein complex"/>
    <property type="evidence" value="ECO:0007669"/>
    <property type="project" value="UniProtKB-KW"/>
</dbReference>
<evidence type="ECO:0000256" key="4">
    <source>
        <dbReference type="ARBA" id="ARBA00022741"/>
    </source>
</evidence>
<keyword evidence="11" id="KW-0966">Cell projection</keyword>
<evidence type="ECO:0000256" key="3">
    <source>
        <dbReference type="ARBA" id="ARBA00022701"/>
    </source>
</evidence>
<evidence type="ECO:0000256" key="1">
    <source>
        <dbReference type="ARBA" id="ARBA00004430"/>
    </source>
</evidence>
<evidence type="ECO:0000256" key="6">
    <source>
        <dbReference type="ARBA" id="ARBA00023017"/>
    </source>
</evidence>
<evidence type="ECO:0000256" key="11">
    <source>
        <dbReference type="ARBA" id="ARBA00023273"/>
    </source>
</evidence>
<comment type="subcellular location">
    <subcellularLocation>
        <location evidence="1">Cytoplasm</location>
        <location evidence="1">Cytoskeleton</location>
        <location evidence="1">Cilium axoneme</location>
    </subcellularLocation>
</comment>
<dbReference type="PANTHER" id="PTHR45703:SF1">
    <property type="entry name" value="DYNEINS HEAVY CHAIN"/>
    <property type="match status" value="1"/>
</dbReference>
<keyword evidence="6" id="KW-0243">Dynein</keyword>
<keyword evidence="7" id="KW-0175">Coiled coil</keyword>
<dbReference type="Gene3D" id="1.20.58.1120">
    <property type="match status" value="1"/>
</dbReference>
<dbReference type="FunFam" id="1.10.287.2620:FF:000002">
    <property type="entry name" value="Dynein heavy chain 2, axonemal"/>
    <property type="match status" value="1"/>
</dbReference>
<dbReference type="InterPro" id="IPR026983">
    <property type="entry name" value="DHC"/>
</dbReference>
<evidence type="ECO:0000313" key="14">
    <source>
        <dbReference type="Proteomes" id="UP000504635"/>
    </source>
</evidence>
<keyword evidence="4" id="KW-0547">Nucleotide-binding</keyword>
<accession>A0A6J2XFE3</accession>
<dbReference type="InterPro" id="IPR027417">
    <property type="entry name" value="P-loop_NTPase"/>
</dbReference>
<dbReference type="InParanoid" id="A0A6J2XFE3"/>
<dbReference type="GO" id="GO:0051959">
    <property type="term" value="F:dynein light intermediate chain binding"/>
    <property type="evidence" value="ECO:0007669"/>
    <property type="project" value="InterPro"/>
</dbReference>
<evidence type="ECO:0000313" key="15">
    <source>
        <dbReference type="RefSeq" id="XP_030749856.1"/>
    </source>
</evidence>
<dbReference type="GO" id="GO:0007018">
    <property type="term" value="P:microtubule-based movement"/>
    <property type="evidence" value="ECO:0007669"/>
    <property type="project" value="InterPro"/>
</dbReference>
<keyword evidence="2" id="KW-0963">Cytoplasm</keyword>
<dbReference type="Gene3D" id="3.20.180.20">
    <property type="entry name" value="Dynein heavy chain, N-terminal domain 2"/>
    <property type="match status" value="1"/>
</dbReference>
<dbReference type="Gene3D" id="1.10.287.2620">
    <property type="match status" value="1"/>
</dbReference>
<dbReference type="InterPro" id="IPR042222">
    <property type="entry name" value="Dynein_2_N"/>
</dbReference>
<protein>
    <submittedName>
        <fullName evidence="15">Dynein heavy chain 12, axonemal-like</fullName>
    </submittedName>
</protein>
<dbReference type="OrthoDB" id="6774395at2759"/>
<dbReference type="InterPro" id="IPR035699">
    <property type="entry name" value="AAA_6"/>
</dbReference>
<evidence type="ECO:0000259" key="13">
    <source>
        <dbReference type="Pfam" id="PF12774"/>
    </source>
</evidence>
<evidence type="ECO:0000256" key="5">
    <source>
        <dbReference type="ARBA" id="ARBA00022840"/>
    </source>
</evidence>
<dbReference type="GO" id="GO:0045505">
    <property type="term" value="F:dynein intermediate chain binding"/>
    <property type="evidence" value="ECO:0007669"/>
    <property type="project" value="InterPro"/>
</dbReference>
<reference evidence="15" key="1">
    <citation type="submission" date="2025-08" db="UniProtKB">
        <authorList>
            <consortium name="RefSeq"/>
        </authorList>
    </citation>
    <scope>IDENTIFICATION</scope>
    <source>
        <tissue evidence="15">Gonads</tissue>
    </source>
</reference>
<dbReference type="Gene3D" id="1.20.140.100">
    <property type="entry name" value="Dynein heavy chain, N-terminal domain 2"/>
    <property type="match status" value="1"/>
</dbReference>
<name>A0A6J2XFE3_SITOR</name>
<evidence type="ECO:0000259" key="12">
    <source>
        <dbReference type="Pfam" id="PF08393"/>
    </source>
</evidence>
<dbReference type="RefSeq" id="XP_030749856.1">
    <property type="nucleotide sequence ID" value="XM_030893996.1"/>
</dbReference>